<dbReference type="OrthoDB" id="9796623at2"/>
<dbReference type="GO" id="GO:0016705">
    <property type="term" value="F:oxidoreductase activity, acting on paired donors, with incorporation or reduction of molecular oxygen"/>
    <property type="evidence" value="ECO:0007669"/>
    <property type="project" value="InterPro"/>
</dbReference>
<comment type="cofactor">
    <cofactor evidence="1">
        <name>FAD</name>
        <dbReference type="ChEBI" id="CHEBI:57692"/>
    </cofactor>
</comment>
<evidence type="ECO:0000313" key="9">
    <source>
        <dbReference type="EMBL" id="KAA5608791.1"/>
    </source>
</evidence>
<dbReference type="EMBL" id="VWPK01000067">
    <property type="protein sequence ID" value="KAA5608791.1"/>
    <property type="molecule type" value="Genomic_DNA"/>
</dbReference>
<dbReference type="InterPro" id="IPR018168">
    <property type="entry name" value="Ubi_Hdrlase_CS"/>
</dbReference>
<keyword evidence="7" id="KW-0503">Monooxygenase</keyword>
<evidence type="ECO:0000259" key="8">
    <source>
        <dbReference type="Pfam" id="PF01494"/>
    </source>
</evidence>
<dbReference type="Gene3D" id="3.50.50.60">
    <property type="entry name" value="FAD/NAD(P)-binding domain"/>
    <property type="match status" value="2"/>
</dbReference>
<dbReference type="Pfam" id="PF01494">
    <property type="entry name" value="FAD_binding_3"/>
    <property type="match status" value="1"/>
</dbReference>
<comment type="caution">
    <text evidence="9">The sequence shown here is derived from an EMBL/GenBank/DDBJ whole genome shotgun (WGS) entry which is preliminary data.</text>
</comment>
<dbReference type="InterPro" id="IPR002938">
    <property type="entry name" value="FAD-bd"/>
</dbReference>
<dbReference type="UniPathway" id="UPA00232"/>
<dbReference type="RefSeq" id="WP_150044870.1">
    <property type="nucleotide sequence ID" value="NZ_OW485601.1"/>
</dbReference>
<keyword evidence="10" id="KW-1185">Reference proteome</keyword>
<name>A0A5M6IKK3_9PROT</name>
<organism evidence="9 10">
    <name type="scientific">Rhodovastum atsumiense</name>
    <dbReference type="NCBI Taxonomy" id="504468"/>
    <lineage>
        <taxon>Bacteria</taxon>
        <taxon>Pseudomonadati</taxon>
        <taxon>Pseudomonadota</taxon>
        <taxon>Alphaproteobacteria</taxon>
        <taxon>Acetobacterales</taxon>
        <taxon>Acetobacteraceae</taxon>
        <taxon>Rhodovastum</taxon>
    </lineage>
</organism>
<dbReference type="Proteomes" id="UP000325255">
    <property type="component" value="Unassembled WGS sequence"/>
</dbReference>
<evidence type="ECO:0000256" key="7">
    <source>
        <dbReference type="ARBA" id="ARBA00023033"/>
    </source>
</evidence>
<dbReference type="GO" id="GO:0071949">
    <property type="term" value="F:FAD binding"/>
    <property type="evidence" value="ECO:0007669"/>
    <property type="project" value="InterPro"/>
</dbReference>
<dbReference type="InterPro" id="IPR036188">
    <property type="entry name" value="FAD/NAD-bd_sf"/>
</dbReference>
<comment type="similarity">
    <text evidence="3">Belongs to the UbiH/COQ6 family.</text>
</comment>
<dbReference type="PANTHER" id="PTHR43876:SF7">
    <property type="entry name" value="UBIQUINONE BIOSYNTHESIS MONOOXYGENASE COQ6, MITOCHONDRIAL"/>
    <property type="match status" value="1"/>
</dbReference>
<keyword evidence="9" id="KW-0830">Ubiquinone</keyword>
<dbReference type="FunFam" id="3.50.50.60:FF:000021">
    <property type="entry name" value="Ubiquinone biosynthesis monooxygenase COQ6"/>
    <property type="match status" value="1"/>
</dbReference>
<evidence type="ECO:0000256" key="1">
    <source>
        <dbReference type="ARBA" id="ARBA00001974"/>
    </source>
</evidence>
<keyword evidence="5" id="KW-0274">FAD</keyword>
<dbReference type="InterPro" id="IPR051205">
    <property type="entry name" value="UbiH/COQ6_monooxygenase"/>
</dbReference>
<proteinExistence type="inferred from homology"/>
<evidence type="ECO:0000256" key="4">
    <source>
        <dbReference type="ARBA" id="ARBA00022630"/>
    </source>
</evidence>
<keyword evidence="6" id="KW-0560">Oxidoreductase</keyword>
<dbReference type="AlphaFoldDB" id="A0A5M6IKK3"/>
<dbReference type="PANTHER" id="PTHR43876">
    <property type="entry name" value="UBIQUINONE BIOSYNTHESIS MONOOXYGENASE COQ6, MITOCHONDRIAL"/>
    <property type="match status" value="1"/>
</dbReference>
<reference evidence="9 10" key="1">
    <citation type="submission" date="2019-09" db="EMBL/GenBank/DDBJ databases">
        <title>Genome sequence of Rhodovastum atsumiense, a diverse member of the Acetobacteraceae family of non-sulfur purple photosynthetic bacteria.</title>
        <authorList>
            <person name="Meyer T."/>
            <person name="Kyndt J."/>
        </authorList>
    </citation>
    <scope>NUCLEOTIDE SEQUENCE [LARGE SCALE GENOMIC DNA]</scope>
    <source>
        <strain evidence="9 10">DSM 21279</strain>
    </source>
</reference>
<comment type="pathway">
    <text evidence="2">Cofactor biosynthesis; ubiquinone biosynthesis.</text>
</comment>
<evidence type="ECO:0000256" key="6">
    <source>
        <dbReference type="ARBA" id="ARBA00023002"/>
    </source>
</evidence>
<protein>
    <submittedName>
        <fullName evidence="9">UbiH/UbiF/VisC/COQ6 family ubiquinone biosynthesis hydroxylase</fullName>
    </submittedName>
</protein>
<dbReference type="InterPro" id="IPR010971">
    <property type="entry name" value="UbiH/COQ6"/>
</dbReference>
<feature type="domain" description="FAD-binding" evidence="8">
    <location>
        <begin position="6"/>
        <end position="361"/>
    </location>
</feature>
<dbReference type="PROSITE" id="PS01304">
    <property type="entry name" value="UBIH"/>
    <property type="match status" value="1"/>
</dbReference>
<dbReference type="NCBIfam" id="TIGR01988">
    <property type="entry name" value="Ubi-OHases"/>
    <property type="match status" value="1"/>
</dbReference>
<dbReference type="PRINTS" id="PR00420">
    <property type="entry name" value="RNGMNOXGNASE"/>
</dbReference>
<gene>
    <name evidence="9" type="ORF">F1189_27170</name>
</gene>
<evidence type="ECO:0000256" key="5">
    <source>
        <dbReference type="ARBA" id="ARBA00022827"/>
    </source>
</evidence>
<sequence length="412" mass="44468">MAETIDVDVCIIGAGPVGGTLACRLGAAGIPTAIVDRAPLPPMEHPDFDGRAYAIAAGPRRVLEDAGLWDRLPFRPGAITDIRVTDGRIGRPASPLFLHFDSRDVITAPDAEAVGGAFGWMVEARSLRMAINARLAALPDVQVFAPAVATVERQPRTAIVRLAGGPTVTCRLVVAAEGRNSPLRRQAGILVTHLPYRQTGIVFAIAHERPHFGCALEHFLPAGPFAQLPMAPTDLAPNVSAIVWTERDDIARRMLALDDATFTREAARRLGDHLGAIRLLGRRWSYPLSAMLAHRYIDTRLALVGDAAHGVHPIAGQGLNLGFRDVAALAELVIAAIESHEDPGALPLLQRYQAERRPDNMMMLAATDILDRLFSNDVLPLRLARDVGIAAVHRIPPLKRLFMQQAMGALMA</sequence>
<evidence type="ECO:0000256" key="2">
    <source>
        <dbReference type="ARBA" id="ARBA00004749"/>
    </source>
</evidence>
<accession>A0A5M6IKK3</accession>
<dbReference type="GO" id="GO:0004497">
    <property type="term" value="F:monooxygenase activity"/>
    <property type="evidence" value="ECO:0007669"/>
    <property type="project" value="UniProtKB-KW"/>
</dbReference>
<dbReference type="SUPFAM" id="SSF51905">
    <property type="entry name" value="FAD/NAD(P)-binding domain"/>
    <property type="match status" value="1"/>
</dbReference>
<evidence type="ECO:0000313" key="10">
    <source>
        <dbReference type="Proteomes" id="UP000325255"/>
    </source>
</evidence>
<dbReference type="GO" id="GO:0006744">
    <property type="term" value="P:ubiquinone biosynthetic process"/>
    <property type="evidence" value="ECO:0007669"/>
    <property type="project" value="UniProtKB-UniPathway"/>
</dbReference>
<keyword evidence="4" id="KW-0285">Flavoprotein</keyword>
<dbReference type="GO" id="GO:0110142">
    <property type="term" value="C:ubiquinone biosynthesis complex"/>
    <property type="evidence" value="ECO:0007669"/>
    <property type="project" value="UniProtKB-ARBA"/>
</dbReference>
<evidence type="ECO:0000256" key="3">
    <source>
        <dbReference type="ARBA" id="ARBA00005349"/>
    </source>
</evidence>